<feature type="region of interest" description="Disordered" evidence="1">
    <location>
        <begin position="1"/>
        <end position="24"/>
    </location>
</feature>
<sequence length="136" mass="15110">MQNNITVSLPHSLRDMERRSRGRVVRDKPSFWMAMGEGRNPVAAQCEGDLEDTGRVGDQDSVSRQLRSSKDKDVREHLSNVRDSDQMSSLRIQFLEAPASTSHNIFTSPLCCSQPLPVSTPPKPSASDWYPAALSP</sequence>
<evidence type="ECO:0000313" key="3">
    <source>
        <dbReference type="Proteomes" id="UP000236724"/>
    </source>
</evidence>
<dbReference type="EMBL" id="FMSV02000526">
    <property type="protein sequence ID" value="SEH07191.1"/>
    <property type="molecule type" value="Genomic_DNA"/>
</dbReference>
<evidence type="ECO:0000313" key="2">
    <source>
        <dbReference type="EMBL" id="SEH07191.1"/>
    </source>
</evidence>
<evidence type="ECO:0000256" key="1">
    <source>
        <dbReference type="SAM" id="MobiDB-lite"/>
    </source>
</evidence>
<dbReference type="Proteomes" id="UP000236724">
    <property type="component" value="Unassembled WGS sequence"/>
</dbReference>
<gene>
    <name evidence="2" type="ORF">MBHS_03065</name>
</gene>
<keyword evidence="3" id="KW-1185">Reference proteome</keyword>
<feature type="compositionally biased region" description="Basic and acidic residues" evidence="1">
    <location>
        <begin position="12"/>
        <end position="24"/>
    </location>
</feature>
<protein>
    <submittedName>
        <fullName evidence="2">Uncharacterized protein</fullName>
    </submittedName>
</protein>
<reference evidence="2 3" key="1">
    <citation type="submission" date="2016-10" db="EMBL/GenBank/DDBJ databases">
        <authorList>
            <person name="de Groot N.N."/>
        </authorList>
    </citation>
    <scope>NUCLEOTIDE SEQUENCE [LARGE SCALE GENOMIC DNA]</scope>
    <source>
        <strain evidence="2">MBHS1</strain>
    </source>
</reference>
<proteinExistence type="predicted"/>
<feature type="compositionally biased region" description="Basic and acidic residues" evidence="1">
    <location>
        <begin position="68"/>
        <end position="85"/>
    </location>
</feature>
<accession>A0A1H6FCR4</accession>
<dbReference type="AlphaFoldDB" id="A0A1H6FCR4"/>
<feature type="region of interest" description="Disordered" evidence="1">
    <location>
        <begin position="110"/>
        <end position="136"/>
    </location>
</feature>
<organism evidence="2 3">
    <name type="scientific">Candidatus Venteria ishoeyi</name>
    <dbReference type="NCBI Taxonomy" id="1899563"/>
    <lineage>
        <taxon>Bacteria</taxon>
        <taxon>Pseudomonadati</taxon>
        <taxon>Pseudomonadota</taxon>
        <taxon>Gammaproteobacteria</taxon>
        <taxon>Thiotrichales</taxon>
        <taxon>Thiotrichaceae</taxon>
        <taxon>Venteria</taxon>
    </lineage>
</organism>
<name>A0A1H6FCR4_9GAMM</name>
<feature type="region of interest" description="Disordered" evidence="1">
    <location>
        <begin position="49"/>
        <end position="87"/>
    </location>
</feature>